<evidence type="ECO:0000256" key="4">
    <source>
        <dbReference type="ARBA" id="ARBA00022989"/>
    </source>
</evidence>
<evidence type="ECO:0000313" key="9">
    <source>
        <dbReference type="Proteomes" id="UP000549616"/>
    </source>
</evidence>
<dbReference type="Proteomes" id="UP000549616">
    <property type="component" value="Unassembled WGS sequence"/>
</dbReference>
<evidence type="ECO:0000256" key="2">
    <source>
        <dbReference type="ARBA" id="ARBA00022448"/>
    </source>
</evidence>
<keyword evidence="9" id="KW-1185">Reference proteome</keyword>
<dbReference type="PANTHER" id="PTHR42718">
    <property type="entry name" value="MAJOR FACILITATOR SUPERFAMILY MULTIDRUG TRANSPORTER MFSC"/>
    <property type="match status" value="1"/>
</dbReference>
<protein>
    <submittedName>
        <fullName evidence="8">MFS family permease</fullName>
    </submittedName>
</protein>
<dbReference type="InterPro" id="IPR020846">
    <property type="entry name" value="MFS_dom"/>
</dbReference>
<dbReference type="PROSITE" id="PS50850">
    <property type="entry name" value="MFS"/>
    <property type="match status" value="1"/>
</dbReference>
<keyword evidence="5 6" id="KW-0472">Membrane</keyword>
<dbReference type="PANTHER" id="PTHR42718:SF9">
    <property type="entry name" value="MAJOR FACILITATOR SUPERFAMILY MULTIDRUG TRANSPORTER MFSC"/>
    <property type="match status" value="1"/>
</dbReference>
<proteinExistence type="predicted"/>
<keyword evidence="2" id="KW-0813">Transport</keyword>
<dbReference type="GO" id="GO:0022857">
    <property type="term" value="F:transmembrane transporter activity"/>
    <property type="evidence" value="ECO:0007669"/>
    <property type="project" value="InterPro"/>
</dbReference>
<accession>A0A853B6S5</accession>
<dbReference type="SUPFAM" id="SSF103473">
    <property type="entry name" value="MFS general substrate transporter"/>
    <property type="match status" value="1"/>
</dbReference>
<dbReference type="GO" id="GO:0005886">
    <property type="term" value="C:plasma membrane"/>
    <property type="evidence" value="ECO:0007669"/>
    <property type="project" value="UniProtKB-SubCell"/>
</dbReference>
<evidence type="ECO:0000256" key="5">
    <source>
        <dbReference type="ARBA" id="ARBA00023136"/>
    </source>
</evidence>
<evidence type="ECO:0000256" key="3">
    <source>
        <dbReference type="ARBA" id="ARBA00022692"/>
    </source>
</evidence>
<dbReference type="RefSeq" id="WP_179774448.1">
    <property type="nucleotide sequence ID" value="NZ_JACCFK010000001.1"/>
</dbReference>
<dbReference type="InterPro" id="IPR036259">
    <property type="entry name" value="MFS_trans_sf"/>
</dbReference>
<name>A0A853B6S5_9PSEU</name>
<dbReference type="EMBL" id="JACCFK010000001">
    <property type="protein sequence ID" value="NYI90431.1"/>
    <property type="molecule type" value="Genomic_DNA"/>
</dbReference>
<evidence type="ECO:0000313" key="8">
    <source>
        <dbReference type="EMBL" id="NYI90431.1"/>
    </source>
</evidence>
<comment type="subcellular location">
    <subcellularLocation>
        <location evidence="1">Cell membrane</location>
        <topology evidence="1">Multi-pass membrane protein</topology>
    </subcellularLocation>
</comment>
<dbReference type="AlphaFoldDB" id="A0A853B6S5"/>
<feature type="transmembrane region" description="Helical" evidence="6">
    <location>
        <begin position="22"/>
        <end position="43"/>
    </location>
</feature>
<reference evidence="8 9" key="1">
    <citation type="submission" date="2020-07" db="EMBL/GenBank/DDBJ databases">
        <title>Sequencing the genomes of 1000 actinobacteria strains.</title>
        <authorList>
            <person name="Klenk H.-P."/>
        </authorList>
    </citation>
    <scope>NUCLEOTIDE SEQUENCE [LARGE SCALE GENOMIC DNA]</scope>
    <source>
        <strain evidence="8 9">DSM 104006</strain>
    </source>
</reference>
<dbReference type="Gene3D" id="1.20.1720.10">
    <property type="entry name" value="Multidrug resistance protein D"/>
    <property type="match status" value="1"/>
</dbReference>
<comment type="caution">
    <text evidence="8">The sequence shown here is derived from an EMBL/GenBank/DDBJ whole genome shotgun (WGS) entry which is preliminary data.</text>
</comment>
<evidence type="ECO:0000256" key="6">
    <source>
        <dbReference type="SAM" id="Phobius"/>
    </source>
</evidence>
<gene>
    <name evidence="8" type="ORF">HNR02_003754</name>
</gene>
<evidence type="ECO:0000259" key="7">
    <source>
        <dbReference type="PROSITE" id="PS50850"/>
    </source>
</evidence>
<keyword evidence="4 6" id="KW-1133">Transmembrane helix</keyword>
<feature type="transmembrane region" description="Helical" evidence="6">
    <location>
        <begin position="73"/>
        <end position="90"/>
    </location>
</feature>
<keyword evidence="3 6" id="KW-0812">Transmembrane</keyword>
<organism evidence="8 9">
    <name type="scientific">Amycolatopsis endophytica</name>
    <dbReference type="NCBI Taxonomy" id="860233"/>
    <lineage>
        <taxon>Bacteria</taxon>
        <taxon>Bacillati</taxon>
        <taxon>Actinomycetota</taxon>
        <taxon>Actinomycetes</taxon>
        <taxon>Pseudonocardiales</taxon>
        <taxon>Pseudonocardiaceae</taxon>
        <taxon>Amycolatopsis</taxon>
    </lineage>
</organism>
<evidence type="ECO:0000256" key="1">
    <source>
        <dbReference type="ARBA" id="ARBA00004651"/>
    </source>
</evidence>
<feature type="domain" description="Major facilitator superfamily (MFS) profile" evidence="7">
    <location>
        <begin position="1"/>
        <end position="140"/>
    </location>
</feature>
<feature type="transmembrane region" description="Helical" evidence="6">
    <location>
        <begin position="102"/>
        <end position="124"/>
    </location>
</feature>
<sequence>MLTVALPDLRADLGGSVAGQQWVVNGSTVSFAAFLLGGGALADRFGSLRVFRWGVASFGVLSLVAARGSRLPVVTGLAVLTAGALVLAAATHAPYPVLACGLLLLGIGVSLSLPALAAGVAAAAQAVSFCQRNSNSSAHL</sequence>